<proteinExistence type="predicted"/>
<dbReference type="PROSITE" id="PS51766">
    <property type="entry name" value="DOCKERIN"/>
    <property type="match status" value="1"/>
</dbReference>
<dbReference type="InterPro" id="IPR032675">
    <property type="entry name" value="LRR_dom_sf"/>
</dbReference>
<dbReference type="PROSITE" id="PS00018">
    <property type="entry name" value="EF_HAND_1"/>
    <property type="match status" value="1"/>
</dbReference>
<gene>
    <name evidence="2" type="ORF">METZ01_LOCUS335145</name>
</gene>
<organism evidence="2">
    <name type="scientific">marine metagenome</name>
    <dbReference type="NCBI Taxonomy" id="408172"/>
    <lineage>
        <taxon>unclassified sequences</taxon>
        <taxon>metagenomes</taxon>
        <taxon>ecological metagenomes</taxon>
    </lineage>
</organism>
<reference evidence="2" key="1">
    <citation type="submission" date="2018-05" db="EMBL/GenBank/DDBJ databases">
        <authorList>
            <person name="Lanie J.A."/>
            <person name="Ng W.-L."/>
            <person name="Kazmierczak K.M."/>
            <person name="Andrzejewski T.M."/>
            <person name="Davidsen T.M."/>
            <person name="Wayne K.J."/>
            <person name="Tettelin H."/>
            <person name="Glass J.I."/>
            <person name="Rusch D."/>
            <person name="Podicherti R."/>
            <person name="Tsui H.-C.T."/>
            <person name="Winkler M.E."/>
        </authorList>
    </citation>
    <scope>NUCLEOTIDE SEQUENCE</scope>
</reference>
<name>A0A382QDI6_9ZZZZ</name>
<dbReference type="AlphaFoldDB" id="A0A382QDI6"/>
<dbReference type="InterPro" id="IPR018247">
    <property type="entry name" value="EF_Hand_1_Ca_BS"/>
</dbReference>
<dbReference type="SUPFAM" id="SSF52058">
    <property type="entry name" value="L domain-like"/>
    <property type="match status" value="1"/>
</dbReference>
<evidence type="ECO:0000259" key="1">
    <source>
        <dbReference type="PROSITE" id="PS51766"/>
    </source>
</evidence>
<dbReference type="Gene3D" id="3.80.10.10">
    <property type="entry name" value="Ribonuclease Inhibitor"/>
    <property type="match status" value="1"/>
</dbReference>
<evidence type="ECO:0000313" key="2">
    <source>
        <dbReference type="EMBL" id="SVC82291.1"/>
    </source>
</evidence>
<dbReference type="GO" id="GO:0000272">
    <property type="term" value="P:polysaccharide catabolic process"/>
    <property type="evidence" value="ECO:0007669"/>
    <property type="project" value="InterPro"/>
</dbReference>
<sequence length="334" mass="36192">PSDGMDSCGVCGGDNTSCSDCAGVPCSDAYIDNCGVCDDIPENDCVQDCTGTWGGDLEWDCAGICGGDNSTYDNCCGIPPNEDCTEVCIMDEMGVCCMVEDVDDCGICSGDNSCLCDDPFIYIDGHCLHQDDLAVLQGFIDNSLNSGFVMEGCGDPNDPWCTSPNLYMDQSWHDVIIDGVNYQFSNNNGEVEPLELGLQDWVDGRLTSLMCGAYIYCQLSGDIPENISDLTEIEVLRLEVNYFSGAIPESVCELENIDFSDDLAFNFSYNMLCPPYPECVEEGAVQYMDTDECEPECDLGDVNCDGQINVIDIVLTVGLILENSYDAVGDVNED</sequence>
<feature type="domain" description="Dockerin" evidence="1">
    <location>
        <begin position="295"/>
        <end position="334"/>
    </location>
</feature>
<accession>A0A382QDI6</accession>
<dbReference type="InterPro" id="IPR016134">
    <property type="entry name" value="Dockerin_dom"/>
</dbReference>
<feature type="non-terminal residue" evidence="2">
    <location>
        <position position="1"/>
    </location>
</feature>
<feature type="non-terminal residue" evidence="2">
    <location>
        <position position="334"/>
    </location>
</feature>
<protein>
    <recommendedName>
        <fullName evidence="1">Dockerin domain-containing protein</fullName>
    </recommendedName>
</protein>
<dbReference type="EMBL" id="UINC01112975">
    <property type="protein sequence ID" value="SVC82291.1"/>
    <property type="molecule type" value="Genomic_DNA"/>
</dbReference>